<keyword evidence="1" id="KW-0812">Transmembrane</keyword>
<proteinExistence type="predicted"/>
<feature type="transmembrane region" description="Helical" evidence="1">
    <location>
        <begin position="78"/>
        <end position="101"/>
    </location>
</feature>
<feature type="transmembrane region" description="Helical" evidence="1">
    <location>
        <begin position="28"/>
        <end position="46"/>
    </location>
</feature>
<organism evidence="2 3">
    <name type="scientific">Neisseria iguanae</name>
    <dbReference type="NCBI Taxonomy" id="90242"/>
    <lineage>
        <taxon>Bacteria</taxon>
        <taxon>Pseudomonadati</taxon>
        <taxon>Pseudomonadota</taxon>
        <taxon>Betaproteobacteria</taxon>
        <taxon>Neisseriales</taxon>
        <taxon>Neisseriaceae</taxon>
        <taxon>Neisseria</taxon>
    </lineage>
</organism>
<gene>
    <name evidence="2" type="ORF">C7N83_09085</name>
</gene>
<dbReference type="Proteomes" id="UP000241868">
    <property type="component" value="Unassembled WGS sequence"/>
</dbReference>
<keyword evidence="3" id="KW-1185">Reference proteome</keyword>
<dbReference type="PANTHER" id="PTHR35335:SF1">
    <property type="entry name" value="UPF0716 PROTEIN FXSA"/>
    <property type="match status" value="1"/>
</dbReference>
<keyword evidence="1" id="KW-0472">Membrane</keyword>
<evidence type="ECO:0000313" key="2">
    <source>
        <dbReference type="EMBL" id="PSJ79965.1"/>
    </source>
</evidence>
<accession>A0A2P7TZ41</accession>
<dbReference type="GO" id="GO:0016020">
    <property type="term" value="C:membrane"/>
    <property type="evidence" value="ECO:0007669"/>
    <property type="project" value="InterPro"/>
</dbReference>
<dbReference type="NCBIfam" id="NF008528">
    <property type="entry name" value="PRK11463.1-2"/>
    <property type="match status" value="1"/>
</dbReference>
<dbReference type="EMBL" id="PXYY01000058">
    <property type="protein sequence ID" value="PSJ79965.1"/>
    <property type="molecule type" value="Genomic_DNA"/>
</dbReference>
<keyword evidence="1" id="KW-1133">Transmembrane helix</keyword>
<sequence length="165" mass="18130">MQFLGIGFLVLLFLEIMSIVWVADWLGGSLAFLLMIASFALGIFMLRRTGMSGVLVAGAAMRSGKDISMYQLLWPIRFALAGLLLISPGFVSMTIALILLLPIKGKPIADMSVHTATFDPNRRQNPFAGQSAQSKDDDIIDAEYTTVTRVDPHSKAKDYIEHKPD</sequence>
<name>A0A2P7TZ41_9NEIS</name>
<dbReference type="RefSeq" id="WP_106742169.1">
    <property type="nucleotide sequence ID" value="NZ_PXYY01000058.1"/>
</dbReference>
<dbReference type="InterPro" id="IPR007313">
    <property type="entry name" value="FxsA"/>
</dbReference>
<dbReference type="AlphaFoldDB" id="A0A2P7TZ41"/>
<evidence type="ECO:0000256" key="1">
    <source>
        <dbReference type="SAM" id="Phobius"/>
    </source>
</evidence>
<protein>
    <submittedName>
        <fullName evidence="2">Membrane protein FxsA</fullName>
    </submittedName>
</protein>
<dbReference type="PANTHER" id="PTHR35335">
    <property type="entry name" value="UPF0716 PROTEIN FXSA"/>
    <property type="match status" value="1"/>
</dbReference>
<reference evidence="2 3" key="1">
    <citation type="submission" date="2018-03" db="EMBL/GenBank/DDBJ databases">
        <title>Neisseria weixii sp. nov., isolated from the intestinal contents of Tibetan Plateau pika (Ochotona curzoniae) in Yushu, Qinghai Province, China.</title>
        <authorList>
            <person name="Gui Z."/>
        </authorList>
    </citation>
    <scope>NUCLEOTIDE SEQUENCE [LARGE SCALE GENOMIC DNA]</scope>
    <source>
        <strain evidence="2 3">ATCC 51483</strain>
    </source>
</reference>
<dbReference type="OrthoDB" id="8607010at2"/>
<dbReference type="Pfam" id="PF04186">
    <property type="entry name" value="FxsA"/>
    <property type="match status" value="1"/>
</dbReference>
<evidence type="ECO:0000313" key="3">
    <source>
        <dbReference type="Proteomes" id="UP000241868"/>
    </source>
</evidence>
<comment type="caution">
    <text evidence="2">The sequence shown here is derived from an EMBL/GenBank/DDBJ whole genome shotgun (WGS) entry which is preliminary data.</text>
</comment>